<reference evidence="2" key="1">
    <citation type="submission" date="2021-01" db="EMBL/GenBank/DDBJ databases">
        <authorList>
            <consortium name="Genoscope - CEA"/>
            <person name="William W."/>
        </authorList>
    </citation>
    <scope>NUCLEOTIDE SEQUENCE</scope>
</reference>
<dbReference type="OMA" id="NQSVYIE"/>
<proteinExistence type="predicted"/>
<protein>
    <recommendedName>
        <fullName evidence="1">Cyclic nucleotide-binding domain-containing protein</fullName>
    </recommendedName>
</protein>
<dbReference type="AlphaFoldDB" id="A0A8S1NE43"/>
<comment type="caution">
    <text evidence="2">The sequence shown here is derived from an EMBL/GenBank/DDBJ whole genome shotgun (WGS) entry which is preliminary data.</text>
</comment>
<sequence length="343" mass="41154">MQFNKQKQEYQDKYTSFRNHPAFNKLNNNIIKDIIDSVNILLFIKNQSVYIENELMTHVFIVKTGEFKMSKRILQSNSVYYNQKKWKQFEICLLEKGETFGIELQDEEPKGYYKYSITCHSYEGSLYSLKLDQISQILKDHHIKESVYDLFYYQQQLSKNKLYIYREQQINQLYSNITQSLKHREIRSYSNFNNENVKIRSKSNVNNESVNSNYRLQNRSISYDISYCDKIQSLINYQKQIISNPRRIIKTEVLEDDTYVNQSVNNHIKALKPFISNFESGRNISKRTQLYSNDRIDESNQNEKIFKLKVLYKLGCRPKNKLQIRLHQIHTQHLSKIFPFHPK</sequence>
<evidence type="ECO:0000259" key="1">
    <source>
        <dbReference type="PROSITE" id="PS50042"/>
    </source>
</evidence>
<organism evidence="2 3">
    <name type="scientific">Paramecium primaurelia</name>
    <dbReference type="NCBI Taxonomy" id="5886"/>
    <lineage>
        <taxon>Eukaryota</taxon>
        <taxon>Sar</taxon>
        <taxon>Alveolata</taxon>
        <taxon>Ciliophora</taxon>
        <taxon>Intramacronucleata</taxon>
        <taxon>Oligohymenophorea</taxon>
        <taxon>Peniculida</taxon>
        <taxon>Parameciidae</taxon>
        <taxon>Paramecium</taxon>
    </lineage>
</organism>
<dbReference type="EMBL" id="CAJJDM010000084">
    <property type="protein sequence ID" value="CAD8088596.1"/>
    <property type="molecule type" value="Genomic_DNA"/>
</dbReference>
<evidence type="ECO:0000313" key="3">
    <source>
        <dbReference type="Proteomes" id="UP000688137"/>
    </source>
</evidence>
<accession>A0A8S1NE43</accession>
<name>A0A8S1NE43_PARPR</name>
<dbReference type="CDD" id="cd00038">
    <property type="entry name" value="CAP_ED"/>
    <property type="match status" value="1"/>
</dbReference>
<keyword evidence="3" id="KW-1185">Reference proteome</keyword>
<gene>
    <name evidence="2" type="ORF">PPRIM_AZ9-3.1.T0810199</name>
</gene>
<dbReference type="InterPro" id="IPR000595">
    <property type="entry name" value="cNMP-bd_dom"/>
</dbReference>
<feature type="domain" description="Cyclic nucleotide-binding" evidence="1">
    <location>
        <begin position="22"/>
        <end position="101"/>
    </location>
</feature>
<evidence type="ECO:0000313" key="2">
    <source>
        <dbReference type="EMBL" id="CAD8088596.1"/>
    </source>
</evidence>
<dbReference type="Proteomes" id="UP000688137">
    <property type="component" value="Unassembled WGS sequence"/>
</dbReference>
<dbReference type="PROSITE" id="PS50042">
    <property type="entry name" value="CNMP_BINDING_3"/>
    <property type="match status" value="1"/>
</dbReference>